<dbReference type="InterPro" id="IPR002509">
    <property type="entry name" value="NODB_dom"/>
</dbReference>
<evidence type="ECO:0000256" key="1">
    <source>
        <dbReference type="ARBA" id="ARBA00003236"/>
    </source>
</evidence>
<evidence type="ECO:0000256" key="8">
    <source>
        <dbReference type="SAM" id="SignalP"/>
    </source>
</evidence>
<dbReference type="RefSeq" id="WP_154738194.1">
    <property type="nucleotide sequence ID" value="NZ_WMBQ01000001.1"/>
</dbReference>
<protein>
    <recommendedName>
        <fullName evidence="3">Chitooligosaccharide deacetylase</fullName>
    </recommendedName>
    <alternativeName>
        <fullName evidence="6">Nodulation protein B</fullName>
    </alternativeName>
</protein>
<dbReference type="SUPFAM" id="SSF88713">
    <property type="entry name" value="Glycoside hydrolase/deacetylase"/>
    <property type="match status" value="1"/>
</dbReference>
<dbReference type="InterPro" id="IPR050248">
    <property type="entry name" value="Polysacc_deacetylase_ArnD"/>
</dbReference>
<keyword evidence="4" id="KW-0479">Metal-binding</keyword>
<dbReference type="AlphaFoldDB" id="A0A6I3KDT9"/>
<evidence type="ECO:0000256" key="5">
    <source>
        <dbReference type="ARBA" id="ARBA00022801"/>
    </source>
</evidence>
<dbReference type="GO" id="GO:0016020">
    <property type="term" value="C:membrane"/>
    <property type="evidence" value="ECO:0007669"/>
    <property type="project" value="TreeGrafter"/>
</dbReference>
<dbReference type="CDD" id="cd10917">
    <property type="entry name" value="CE4_NodB_like_6s_7s"/>
    <property type="match status" value="1"/>
</dbReference>
<organism evidence="10 11">
    <name type="scientific">Hyphomicrobium album</name>
    <dbReference type="NCBI Taxonomy" id="2665159"/>
    <lineage>
        <taxon>Bacteria</taxon>
        <taxon>Pseudomonadati</taxon>
        <taxon>Pseudomonadota</taxon>
        <taxon>Alphaproteobacteria</taxon>
        <taxon>Hyphomicrobiales</taxon>
        <taxon>Hyphomicrobiaceae</taxon>
        <taxon>Hyphomicrobium</taxon>
    </lineage>
</organism>
<feature type="chain" id="PRO_5026061864" description="Chitooligosaccharide deacetylase" evidence="8">
    <location>
        <begin position="23"/>
        <end position="329"/>
    </location>
</feature>
<keyword evidence="5" id="KW-0378">Hydrolase</keyword>
<evidence type="ECO:0000256" key="7">
    <source>
        <dbReference type="SAM" id="MobiDB-lite"/>
    </source>
</evidence>
<sequence length="329" mass="34907">MRTIITKAFFAAAALCSAHAVAIAQDAPMGPTQNGPPPAAEAPAAATPAAVPQPQMGPSAPAAKVTDCPGNPNPLGVSRVVEIDTTGGPGFGFQHYKMYDFLNPKEVVLTFDDGPLPNRTTAVLAALNAECTKAIFFSVGKVAAGYPDILHEVAKAGHTVGAHTMDHKDLSKLPFDDAKADIEKSFSVIHRAVGSGTAPFFRFPFLRHSPETLKYLADRNVAVFSTDIDSFDFKGGKPDALVKRIMANLDKRGKGIVLMHDIQPHTAAAMPALLKQLKAGGYKVVHMTAKTPIQTLPEFDEMVAKDMQGMPTALSDRPLNSVVKTISGQ</sequence>
<dbReference type="PANTHER" id="PTHR10587">
    <property type="entry name" value="GLYCOSYL TRANSFERASE-RELATED"/>
    <property type="match status" value="1"/>
</dbReference>
<dbReference type="Pfam" id="PF01522">
    <property type="entry name" value="Polysacc_deac_1"/>
    <property type="match status" value="1"/>
</dbReference>
<dbReference type="Proteomes" id="UP000440694">
    <property type="component" value="Unassembled WGS sequence"/>
</dbReference>
<keyword evidence="8" id="KW-0732">Signal</keyword>
<evidence type="ECO:0000256" key="3">
    <source>
        <dbReference type="ARBA" id="ARBA00020071"/>
    </source>
</evidence>
<dbReference type="PROSITE" id="PS51677">
    <property type="entry name" value="NODB"/>
    <property type="match status" value="1"/>
</dbReference>
<evidence type="ECO:0000259" key="9">
    <source>
        <dbReference type="PROSITE" id="PS51677"/>
    </source>
</evidence>
<keyword evidence="11" id="KW-1185">Reference proteome</keyword>
<evidence type="ECO:0000313" key="11">
    <source>
        <dbReference type="Proteomes" id="UP000440694"/>
    </source>
</evidence>
<reference evidence="10 11" key="1">
    <citation type="submission" date="2019-11" db="EMBL/GenBank/DDBJ databases">
        <title>Identification of a novel strain.</title>
        <authorList>
            <person name="Xu Q."/>
            <person name="Wang G."/>
        </authorList>
    </citation>
    <scope>NUCLEOTIDE SEQUENCE [LARGE SCALE GENOMIC DNA]</scope>
    <source>
        <strain evidence="11">xq</strain>
    </source>
</reference>
<feature type="compositionally biased region" description="Low complexity" evidence="7">
    <location>
        <begin position="41"/>
        <end position="54"/>
    </location>
</feature>
<evidence type="ECO:0000256" key="4">
    <source>
        <dbReference type="ARBA" id="ARBA00022723"/>
    </source>
</evidence>
<dbReference type="GO" id="GO:0005975">
    <property type="term" value="P:carbohydrate metabolic process"/>
    <property type="evidence" value="ECO:0007669"/>
    <property type="project" value="InterPro"/>
</dbReference>
<proteinExistence type="inferred from homology"/>
<dbReference type="GO" id="GO:0016810">
    <property type="term" value="F:hydrolase activity, acting on carbon-nitrogen (but not peptide) bonds"/>
    <property type="evidence" value="ECO:0007669"/>
    <property type="project" value="InterPro"/>
</dbReference>
<feature type="region of interest" description="Disordered" evidence="7">
    <location>
        <begin position="29"/>
        <end position="71"/>
    </location>
</feature>
<evidence type="ECO:0000256" key="6">
    <source>
        <dbReference type="ARBA" id="ARBA00032976"/>
    </source>
</evidence>
<comment type="similarity">
    <text evidence="2">Belongs to the polysaccharide deacetylase family.</text>
</comment>
<dbReference type="GO" id="GO:0046872">
    <property type="term" value="F:metal ion binding"/>
    <property type="evidence" value="ECO:0007669"/>
    <property type="project" value="UniProtKB-KW"/>
</dbReference>
<comment type="function">
    <text evidence="1">Is involved in generating a small heat-stable compound (Nod), an acylated oligomer of N-acetylglucosamine, that stimulates mitosis in various plant protoplasts.</text>
</comment>
<name>A0A6I3KDT9_9HYPH</name>
<dbReference type="Gene3D" id="3.20.20.370">
    <property type="entry name" value="Glycoside hydrolase/deacetylase"/>
    <property type="match status" value="1"/>
</dbReference>
<evidence type="ECO:0000256" key="2">
    <source>
        <dbReference type="ARBA" id="ARBA00010973"/>
    </source>
</evidence>
<gene>
    <name evidence="10" type="ORF">GIW81_04920</name>
</gene>
<evidence type="ECO:0000313" key="10">
    <source>
        <dbReference type="EMBL" id="MTD93675.1"/>
    </source>
</evidence>
<dbReference type="InterPro" id="IPR011330">
    <property type="entry name" value="Glyco_hydro/deAcase_b/a-brl"/>
</dbReference>
<feature type="signal peptide" evidence="8">
    <location>
        <begin position="1"/>
        <end position="22"/>
    </location>
</feature>
<comment type="caution">
    <text evidence="10">The sequence shown here is derived from an EMBL/GenBank/DDBJ whole genome shotgun (WGS) entry which is preliminary data.</text>
</comment>
<accession>A0A6I3KDT9</accession>
<feature type="domain" description="NodB homology" evidence="9">
    <location>
        <begin position="105"/>
        <end position="285"/>
    </location>
</feature>
<dbReference type="EMBL" id="WMBQ01000001">
    <property type="protein sequence ID" value="MTD93675.1"/>
    <property type="molecule type" value="Genomic_DNA"/>
</dbReference>
<dbReference type="PANTHER" id="PTHR10587:SF133">
    <property type="entry name" value="CHITIN DEACETYLASE 1-RELATED"/>
    <property type="match status" value="1"/>
</dbReference>